<feature type="region of interest" description="Disordered" evidence="1">
    <location>
        <begin position="301"/>
        <end position="335"/>
    </location>
</feature>
<dbReference type="PANTHER" id="PTHR47331">
    <property type="entry name" value="PHD-TYPE DOMAIN-CONTAINING PROTEIN"/>
    <property type="match status" value="1"/>
</dbReference>
<dbReference type="GO" id="GO:0071897">
    <property type="term" value="P:DNA biosynthetic process"/>
    <property type="evidence" value="ECO:0007669"/>
    <property type="project" value="UniProtKB-ARBA"/>
</dbReference>
<gene>
    <name evidence="3" type="primary">CSON000605</name>
</gene>
<protein>
    <submittedName>
        <fullName evidence="3">CSON000605 protein</fullName>
    </submittedName>
</protein>
<evidence type="ECO:0000256" key="1">
    <source>
        <dbReference type="SAM" id="MobiDB-lite"/>
    </source>
</evidence>
<name>A0A336MSH8_CULSO</name>
<feature type="compositionally biased region" description="Polar residues" evidence="1">
    <location>
        <begin position="322"/>
        <end position="335"/>
    </location>
</feature>
<sequence length="1106" mass="126047">MTTQLDTAKRSRASIQGQLTRYLGRFNLTMATMDHLALSSMLTSISELERKFLQAGARILELKTVRGEQVPDEIPTSEAYNRFMDNLEDLRDRIHTLIEERKPQPEQSISMSSSKSRTFRLPKLELPKFSGEFTQWFNFKNEFLSLVEDADLNDIDRLRFLRTALCDEPRRIIESLEITEANYKVAWEALMGRYDDTSMVFRAHINAILYLQGESGPRMSVERHRKLLDDARAHYRALLSLGTVENIAENFMICLLLQKIDAAAQEKYEEQSDEEIASWDNFTSFYEKYISTMEKVSQTKLQAKGEVGKKPQPVQDSRRQPGATSTSVNDQPSTSQRTYLIDQNFNDYALIGSALVNVLDAKNEPVPIRAFLDSGSTTNLVSDRLARLVNANVVKGYSKIGGVGNSVAGTTRHCALRIGSRTNDMTFTIHAATLPKVSESYPPHTIDISKWNLPPDFQLADPSFNKPQRIDLLIGAGLFWQILRSNRIPLGPRLPLLQDTDFGYVVVGLLGSGQVPLQRTLTASVQGSSIDEQSLNELVQRFWEVDSLPTDQPKSLSADDQFCEDLFISTTKRDETGRYFVQLPFRGDAHSPVLKVSELGSTYHIARQRFLNLERKLSRDPQTKQMYVDFIQKYERLGHLEKVPDFDFKKPHYVIPHHCVLKPTSSTTKLRVVFDASCKSSSGLSLNDVLYPGPKIQEDLFVILLRLRLFKFAATADIQKMYRQVMVDPSHTDFQLILWRESETDPIQVLRLLTVTYGTAPGAYLAIRALQQLARDESEKFPLGAEVLLKNFYVDDALDLWKLKLGWVDELKPELQDRWSRFVHELIELKKVQAPRYVLHESNPSRIELHGFSDASEKAYGPACTCDAFIALTRFHAICCAPNHGWLQPKHFPSPARTMCCENVEPWPKDYQDYDLDQTVEEARVAKFALVAFESTDLTASMSFSTDFRGTRRAFANVLRFIANCRERARFNGRSRPKSTLIVPPTISNEILAEELFIKSIQRTAFPREYTVLVNHSEIPTDSKLRSLEPIMADGLIRVGGRIKKASMPLDARHQILLPKDHLFTNLLVSYFHSRRVAHMGPKMTLNSIRTRYWPVGGRQLKTKQI</sequence>
<proteinExistence type="predicted"/>
<dbReference type="InterPro" id="IPR008042">
    <property type="entry name" value="Retrotrans_Pao"/>
</dbReference>
<dbReference type="InterPro" id="IPR005312">
    <property type="entry name" value="DUF1759"/>
</dbReference>
<evidence type="ECO:0000313" key="3">
    <source>
        <dbReference type="EMBL" id="SSX28898.1"/>
    </source>
</evidence>
<organism evidence="3">
    <name type="scientific">Culicoides sonorensis</name>
    <name type="common">Biting midge</name>
    <dbReference type="NCBI Taxonomy" id="179676"/>
    <lineage>
        <taxon>Eukaryota</taxon>
        <taxon>Metazoa</taxon>
        <taxon>Ecdysozoa</taxon>
        <taxon>Arthropoda</taxon>
        <taxon>Hexapoda</taxon>
        <taxon>Insecta</taxon>
        <taxon>Pterygota</taxon>
        <taxon>Neoptera</taxon>
        <taxon>Endopterygota</taxon>
        <taxon>Diptera</taxon>
        <taxon>Nematocera</taxon>
        <taxon>Chironomoidea</taxon>
        <taxon>Ceratopogonidae</taxon>
        <taxon>Ceratopogoninae</taxon>
        <taxon>Culicoides</taxon>
        <taxon>Monoculicoides</taxon>
    </lineage>
</organism>
<accession>A0A336MSH8</accession>
<reference evidence="2" key="1">
    <citation type="submission" date="2018-04" db="EMBL/GenBank/DDBJ databases">
        <authorList>
            <person name="Go L.Y."/>
            <person name="Mitchell J.A."/>
        </authorList>
    </citation>
    <scope>NUCLEOTIDE SEQUENCE</scope>
    <source>
        <tissue evidence="2">Whole organism</tissue>
    </source>
</reference>
<dbReference type="InterPro" id="IPR043502">
    <property type="entry name" value="DNA/RNA_pol_sf"/>
</dbReference>
<dbReference type="EMBL" id="UFQT01001097">
    <property type="protein sequence ID" value="SSX28898.1"/>
    <property type="molecule type" value="Genomic_DNA"/>
</dbReference>
<dbReference type="PANTHER" id="PTHR47331:SF5">
    <property type="entry name" value="RIBONUCLEASE H"/>
    <property type="match status" value="1"/>
</dbReference>
<dbReference type="EMBL" id="UFQS01001097">
    <property type="protein sequence ID" value="SSX08987.1"/>
    <property type="molecule type" value="Genomic_DNA"/>
</dbReference>
<evidence type="ECO:0000313" key="2">
    <source>
        <dbReference type="EMBL" id="SSX08987.1"/>
    </source>
</evidence>
<dbReference type="AlphaFoldDB" id="A0A336MSH8"/>
<dbReference type="Pfam" id="PF03564">
    <property type="entry name" value="DUF1759"/>
    <property type="match status" value="1"/>
</dbReference>
<reference evidence="3" key="2">
    <citation type="submission" date="2018-07" db="EMBL/GenBank/DDBJ databases">
        <authorList>
            <person name="Quirk P.G."/>
            <person name="Krulwich T.A."/>
        </authorList>
    </citation>
    <scope>NUCLEOTIDE SEQUENCE</scope>
</reference>
<dbReference type="SUPFAM" id="SSF56672">
    <property type="entry name" value="DNA/RNA polymerases"/>
    <property type="match status" value="1"/>
</dbReference>
<dbReference type="Pfam" id="PF05380">
    <property type="entry name" value="Peptidase_A17"/>
    <property type="match status" value="1"/>
</dbReference>
<dbReference type="VEuPathDB" id="VectorBase:CSON000605"/>
<dbReference type="OMA" id="NICQINT"/>